<keyword evidence="4" id="KW-1185">Reference proteome</keyword>
<evidence type="ECO:0000313" key="3">
    <source>
        <dbReference type="EMBL" id="MDZ5458533.1"/>
    </source>
</evidence>
<dbReference type="CDD" id="cd08545">
    <property type="entry name" value="YcnI_like"/>
    <property type="match status" value="1"/>
</dbReference>
<protein>
    <submittedName>
        <fullName evidence="3">Copper chaperone PCu(A)C</fullName>
    </submittedName>
</protein>
<feature type="domain" description="YncI copper-binding" evidence="2">
    <location>
        <begin position="23"/>
        <end position="80"/>
    </location>
</feature>
<proteinExistence type="predicted"/>
<feature type="chain" id="PRO_5046866124" evidence="1">
    <location>
        <begin position="23"/>
        <end position="290"/>
    </location>
</feature>
<dbReference type="Gene3D" id="2.60.40.2230">
    <property type="entry name" value="Uncharacterised protein YcnI-like PF07987, DUF1775"/>
    <property type="match status" value="1"/>
</dbReference>
<accession>A0ABU5IHB0</accession>
<dbReference type="InterPro" id="IPR058248">
    <property type="entry name" value="Lxx211020-like"/>
</dbReference>
<dbReference type="Gene3D" id="2.60.40.1890">
    <property type="entry name" value="PCu(A)C copper chaperone"/>
    <property type="match status" value="1"/>
</dbReference>
<evidence type="ECO:0000256" key="1">
    <source>
        <dbReference type="SAM" id="SignalP"/>
    </source>
</evidence>
<dbReference type="RefSeq" id="WP_322466595.1">
    <property type="nucleotide sequence ID" value="NZ_JAXOJX010000031.1"/>
</dbReference>
<organism evidence="3 4">
    <name type="scientific">Azohydromonas lata</name>
    <dbReference type="NCBI Taxonomy" id="45677"/>
    <lineage>
        <taxon>Bacteria</taxon>
        <taxon>Pseudomonadati</taxon>
        <taxon>Pseudomonadota</taxon>
        <taxon>Betaproteobacteria</taxon>
        <taxon>Burkholderiales</taxon>
        <taxon>Sphaerotilaceae</taxon>
        <taxon>Azohydromonas</taxon>
    </lineage>
</organism>
<comment type="caution">
    <text evidence="3">The sequence shown here is derived from an EMBL/GenBank/DDBJ whole genome shotgun (WGS) entry which is preliminary data.</text>
</comment>
<dbReference type="PANTHER" id="PTHR36302">
    <property type="entry name" value="BLR7088 PROTEIN"/>
    <property type="match status" value="1"/>
</dbReference>
<reference evidence="3 4" key="1">
    <citation type="submission" date="2023-11" db="EMBL/GenBank/DDBJ databases">
        <title>Draft genome of Azohydromonas lata strain H1 (DSM1123), a polyhydroxyalkanoate producer.</title>
        <authorList>
            <person name="Traversa D."/>
            <person name="D'Addabbo P."/>
            <person name="Pazzani C."/>
            <person name="Manzari C."/>
            <person name="Chiara M."/>
            <person name="Scrascia M."/>
        </authorList>
    </citation>
    <scope>NUCLEOTIDE SEQUENCE [LARGE SCALE GENOMIC DNA]</scope>
    <source>
        <strain evidence="3 4">H1</strain>
    </source>
</reference>
<dbReference type="InterPro" id="IPR007410">
    <property type="entry name" value="LpqE-like"/>
</dbReference>
<dbReference type="InterPro" id="IPR036182">
    <property type="entry name" value="PCuAC_sf"/>
</dbReference>
<dbReference type="InterPro" id="IPR012533">
    <property type="entry name" value="YcnI-copper_dom"/>
</dbReference>
<dbReference type="EMBL" id="JAXOJX010000031">
    <property type="protein sequence ID" value="MDZ5458533.1"/>
    <property type="molecule type" value="Genomic_DNA"/>
</dbReference>
<dbReference type="Pfam" id="PF07987">
    <property type="entry name" value="DUF1775"/>
    <property type="match status" value="2"/>
</dbReference>
<sequence>MQASIRNVAAAAALMSLSAVQAHVTLPPGGVTADSTYNATFRVGHACEGATATTALRVRLPDGFTLIEAQARNGWQLDTKGRDVTWTAANAQAALPASEKTTFNLRGRVTDKPGTLWFKVLQSCDQGSADWAELPGADGVKSAFPAARLEVLPAGVAPVDVRDAWARPTVPGQRSTGVYAKLTSGVGGRLLGGSSPLAESVEVHEMAMEGDVMRMRALDKGLELPAGQGVELRPGGLHLMLTGVKQALPSGSTLPVTLRFVDKDGREGSLALQVPVAAGDPGAAAGAHKH</sequence>
<feature type="signal peptide" evidence="1">
    <location>
        <begin position="1"/>
        <end position="22"/>
    </location>
</feature>
<evidence type="ECO:0000259" key="2">
    <source>
        <dbReference type="Pfam" id="PF07987"/>
    </source>
</evidence>
<feature type="domain" description="YncI copper-binding" evidence="2">
    <location>
        <begin position="82"/>
        <end position="151"/>
    </location>
</feature>
<evidence type="ECO:0000313" key="4">
    <source>
        <dbReference type="Proteomes" id="UP001293718"/>
    </source>
</evidence>
<gene>
    <name evidence="3" type="ORF">SM757_18295</name>
</gene>
<dbReference type="PANTHER" id="PTHR36302:SF1">
    <property type="entry name" value="COPPER CHAPERONE PCU(A)C"/>
    <property type="match status" value="1"/>
</dbReference>
<dbReference type="Pfam" id="PF04314">
    <property type="entry name" value="PCuAC"/>
    <property type="match status" value="1"/>
</dbReference>
<keyword evidence="1" id="KW-0732">Signal</keyword>
<dbReference type="InterPro" id="IPR038507">
    <property type="entry name" value="YcnI-like_sf"/>
</dbReference>
<name>A0ABU5IHB0_9BURK</name>
<dbReference type="Proteomes" id="UP001293718">
    <property type="component" value="Unassembled WGS sequence"/>
</dbReference>
<dbReference type="SUPFAM" id="SSF110087">
    <property type="entry name" value="DR1885-like metal-binding protein"/>
    <property type="match status" value="1"/>
</dbReference>